<evidence type="ECO:0000256" key="1">
    <source>
        <dbReference type="SAM" id="SignalP"/>
    </source>
</evidence>
<organism evidence="2 3">
    <name type="scientific">Colwellia psychrerythraea</name>
    <name type="common">Vibrio psychroerythus</name>
    <dbReference type="NCBI Taxonomy" id="28229"/>
    <lineage>
        <taxon>Bacteria</taxon>
        <taxon>Pseudomonadati</taxon>
        <taxon>Pseudomonadota</taxon>
        <taxon>Gammaproteobacteria</taxon>
        <taxon>Alteromonadales</taxon>
        <taxon>Colwelliaceae</taxon>
        <taxon>Colwellia</taxon>
    </lineage>
</organism>
<sequence>MKKFTPLVILCSAVVFLSFAYSPSSFAKKRCKPFLEKLHNIQTMQRKGYSLKRGESLRAKEDKAREKWWRCERSSLAKFTAQYGGKKKKTKKVSKIVKSKKYNALKNRSYYTKGNKALSNSQKNITTFNQNSAIVIRSKYQGSKQLAWSQFYSQPVKCQRPKSMSVFAYCSENKIQQQSEFDKVYRD</sequence>
<feature type="signal peptide" evidence="1">
    <location>
        <begin position="1"/>
        <end position="27"/>
    </location>
</feature>
<dbReference type="EMBL" id="MAAF01000120">
    <property type="protein sequence ID" value="OUR74860.1"/>
    <property type="molecule type" value="Genomic_DNA"/>
</dbReference>
<protein>
    <recommendedName>
        <fullName evidence="4">Lipoprotein</fullName>
    </recommendedName>
</protein>
<feature type="chain" id="PRO_5012169961" description="Lipoprotein" evidence="1">
    <location>
        <begin position="28"/>
        <end position="187"/>
    </location>
</feature>
<accession>A0A1Y5DY13</accession>
<gene>
    <name evidence="2" type="ORF">A9Q75_19105</name>
</gene>
<evidence type="ECO:0008006" key="4">
    <source>
        <dbReference type="Google" id="ProtNLM"/>
    </source>
</evidence>
<dbReference type="AlphaFoldDB" id="A0A1Y5DY13"/>
<reference evidence="3" key="1">
    <citation type="journal article" date="2017" name="Proc. Natl. Acad. Sci. U.S.A.">
        <title>Simulation of Deepwater Horizon oil plume reveals substrate specialization within a complex community of hydrocarbon degraders.</title>
        <authorList>
            <person name="Hu P."/>
            <person name="Dubinsky E.A."/>
            <person name="Probst A.J."/>
            <person name="Wang J."/>
            <person name="Sieber C.M.K."/>
            <person name="Tom L.M."/>
            <person name="Gardinali P."/>
            <person name="Banfield J.F."/>
            <person name="Atlas R.M."/>
            <person name="Andersen G.L."/>
        </authorList>
    </citation>
    <scope>NUCLEOTIDE SEQUENCE [LARGE SCALE GENOMIC DNA]</scope>
</reference>
<name>A0A1Y5DY13_COLPS</name>
<dbReference type="Proteomes" id="UP000243053">
    <property type="component" value="Unassembled WGS sequence"/>
</dbReference>
<comment type="caution">
    <text evidence="2">The sequence shown here is derived from an EMBL/GenBank/DDBJ whole genome shotgun (WGS) entry which is preliminary data.</text>
</comment>
<evidence type="ECO:0000313" key="3">
    <source>
        <dbReference type="Proteomes" id="UP000243053"/>
    </source>
</evidence>
<proteinExistence type="predicted"/>
<keyword evidence="1" id="KW-0732">Signal</keyword>
<evidence type="ECO:0000313" key="2">
    <source>
        <dbReference type="EMBL" id="OUR74860.1"/>
    </source>
</evidence>